<gene>
    <name evidence="2" type="ORF">MKO06_03050</name>
</gene>
<keyword evidence="1" id="KW-0472">Membrane</keyword>
<comment type="caution">
    <text evidence="2">The sequence shown here is derived from an EMBL/GenBank/DDBJ whole genome shotgun (WGS) entry which is preliminary data.</text>
</comment>
<sequence>MELILVIIAGITGTVLMTGFSLLLSRLRSKQFREPRLLNIILRRSTHEPMNPSNDSILGWVVHFSIGVILMTLFYMFHIIFLFSISSLSIIIFGLITGGLAIISWQLMFYISRRPPEIDFREFYVQIFIAHLIFAMGAFVLMI</sequence>
<name>A0A9X2KVW8_9FLAO</name>
<dbReference type="RefSeq" id="WP_241550869.1">
    <property type="nucleotide sequence ID" value="NZ_JANCNS010000001.1"/>
</dbReference>
<evidence type="ECO:0008006" key="4">
    <source>
        <dbReference type="Google" id="ProtNLM"/>
    </source>
</evidence>
<keyword evidence="1" id="KW-1133">Transmembrane helix</keyword>
<evidence type="ECO:0000256" key="1">
    <source>
        <dbReference type="SAM" id="Phobius"/>
    </source>
</evidence>
<keyword evidence="3" id="KW-1185">Reference proteome</keyword>
<dbReference type="Proteomes" id="UP001155280">
    <property type="component" value="Unassembled WGS sequence"/>
</dbReference>
<evidence type="ECO:0000313" key="3">
    <source>
        <dbReference type="Proteomes" id="UP001155280"/>
    </source>
</evidence>
<evidence type="ECO:0000313" key="2">
    <source>
        <dbReference type="EMBL" id="MCP9198868.1"/>
    </source>
</evidence>
<feature type="transmembrane region" description="Helical" evidence="1">
    <location>
        <begin position="57"/>
        <end position="84"/>
    </location>
</feature>
<proteinExistence type="predicted"/>
<feature type="transmembrane region" description="Helical" evidence="1">
    <location>
        <begin position="6"/>
        <end position="24"/>
    </location>
</feature>
<keyword evidence="1" id="KW-0812">Transmembrane</keyword>
<feature type="transmembrane region" description="Helical" evidence="1">
    <location>
        <begin position="123"/>
        <end position="142"/>
    </location>
</feature>
<dbReference type="AlphaFoldDB" id="A0A9X2KVW8"/>
<reference evidence="2" key="1">
    <citation type="submission" date="2022-07" db="EMBL/GenBank/DDBJ databases">
        <title>Gramela sediminis sp. nov., isolated from deep-sea sediment of the Indian Ocean.</title>
        <authorList>
            <person name="Shi H."/>
        </authorList>
    </citation>
    <scope>NUCLEOTIDE SEQUENCE</scope>
    <source>
        <strain evidence="2">GC03-9</strain>
    </source>
</reference>
<protein>
    <recommendedName>
        <fullName evidence="4">DUF2938 domain-containing protein</fullName>
    </recommendedName>
</protein>
<dbReference type="EMBL" id="JANCNS010000001">
    <property type="protein sequence ID" value="MCP9198868.1"/>
    <property type="molecule type" value="Genomic_DNA"/>
</dbReference>
<accession>A0A9X2KVW8</accession>
<feature type="transmembrane region" description="Helical" evidence="1">
    <location>
        <begin position="90"/>
        <end position="111"/>
    </location>
</feature>
<organism evidence="2 3">
    <name type="scientific">Christiangramia oceanisediminis</name>
    <dbReference type="NCBI Taxonomy" id="2920386"/>
    <lineage>
        <taxon>Bacteria</taxon>
        <taxon>Pseudomonadati</taxon>
        <taxon>Bacteroidota</taxon>
        <taxon>Flavobacteriia</taxon>
        <taxon>Flavobacteriales</taxon>
        <taxon>Flavobacteriaceae</taxon>
        <taxon>Christiangramia</taxon>
    </lineage>
</organism>